<gene>
    <name evidence="2" type="ORF">A2363_04640</name>
</gene>
<dbReference type="Proteomes" id="UP000176186">
    <property type="component" value="Unassembled WGS sequence"/>
</dbReference>
<dbReference type="InterPro" id="IPR016181">
    <property type="entry name" value="Acyl_CoA_acyltransferase"/>
</dbReference>
<comment type="caution">
    <text evidence="2">The sequence shown here is derived from an EMBL/GenBank/DDBJ whole genome shotgun (WGS) entry which is preliminary data.</text>
</comment>
<dbReference type="CDD" id="cd04301">
    <property type="entry name" value="NAT_SF"/>
    <property type="match status" value="1"/>
</dbReference>
<dbReference type="Gene3D" id="3.40.630.30">
    <property type="match status" value="1"/>
</dbReference>
<feature type="domain" description="N-acetyltransferase" evidence="1">
    <location>
        <begin position="9"/>
        <end position="151"/>
    </location>
</feature>
<dbReference type="AlphaFoldDB" id="A0A1F6BFZ7"/>
<dbReference type="EMBL" id="MFKE01000004">
    <property type="protein sequence ID" value="OGG35869.1"/>
    <property type="molecule type" value="Genomic_DNA"/>
</dbReference>
<organism evidence="2 3">
    <name type="scientific">Candidatus Gottesmanbacteria bacterium RIFOXYB1_FULL_47_11</name>
    <dbReference type="NCBI Taxonomy" id="1798401"/>
    <lineage>
        <taxon>Bacteria</taxon>
        <taxon>Candidatus Gottesmaniibacteriota</taxon>
    </lineage>
</organism>
<dbReference type="STRING" id="1798401.A2363_04640"/>
<proteinExistence type="predicted"/>
<dbReference type="PROSITE" id="PS51186">
    <property type="entry name" value="GNAT"/>
    <property type="match status" value="1"/>
</dbReference>
<evidence type="ECO:0000259" key="1">
    <source>
        <dbReference type="PROSITE" id="PS51186"/>
    </source>
</evidence>
<evidence type="ECO:0000313" key="3">
    <source>
        <dbReference type="Proteomes" id="UP000176186"/>
    </source>
</evidence>
<accession>A0A1F6BFZ7</accession>
<reference evidence="2 3" key="1">
    <citation type="journal article" date="2016" name="Nat. Commun.">
        <title>Thousands of microbial genomes shed light on interconnected biogeochemical processes in an aquifer system.</title>
        <authorList>
            <person name="Anantharaman K."/>
            <person name="Brown C.T."/>
            <person name="Hug L.A."/>
            <person name="Sharon I."/>
            <person name="Castelle C.J."/>
            <person name="Probst A.J."/>
            <person name="Thomas B.C."/>
            <person name="Singh A."/>
            <person name="Wilkins M.J."/>
            <person name="Karaoz U."/>
            <person name="Brodie E.L."/>
            <person name="Williams K.H."/>
            <person name="Hubbard S.S."/>
            <person name="Banfield J.F."/>
        </authorList>
    </citation>
    <scope>NUCLEOTIDE SEQUENCE [LARGE SCALE GENOMIC DNA]</scope>
</reference>
<name>A0A1F6BFZ7_9BACT</name>
<dbReference type="InterPro" id="IPR000182">
    <property type="entry name" value="GNAT_dom"/>
</dbReference>
<protein>
    <recommendedName>
        <fullName evidence="1">N-acetyltransferase domain-containing protein</fullName>
    </recommendedName>
</protein>
<sequence>MNIINPDTVIFIKASDGDWAILLEIEKLEIGNTIYNPITDMNEFQKFFEKSVLYKVFVEQKLAGYCAYEIRDNEAEIMGLLVIKKFRNRGLGNIMLQKLLYDLKSIPTIKISTSPENILAISFYQKHGFTIKEQKNNYWHGQPRIILYIQK</sequence>
<dbReference type="SUPFAM" id="SSF55729">
    <property type="entry name" value="Acyl-CoA N-acyltransferases (Nat)"/>
    <property type="match status" value="1"/>
</dbReference>
<dbReference type="GO" id="GO:0016747">
    <property type="term" value="F:acyltransferase activity, transferring groups other than amino-acyl groups"/>
    <property type="evidence" value="ECO:0007669"/>
    <property type="project" value="InterPro"/>
</dbReference>
<dbReference type="Pfam" id="PF00583">
    <property type="entry name" value="Acetyltransf_1"/>
    <property type="match status" value="1"/>
</dbReference>
<evidence type="ECO:0000313" key="2">
    <source>
        <dbReference type="EMBL" id="OGG35869.1"/>
    </source>
</evidence>